<evidence type="ECO:0000259" key="16">
    <source>
        <dbReference type="PROSITE" id="PS50262"/>
    </source>
</evidence>
<evidence type="ECO:0000313" key="18">
    <source>
        <dbReference type="RefSeq" id="XP_032818556.1"/>
    </source>
</evidence>
<reference evidence="18" key="1">
    <citation type="submission" date="2025-08" db="UniProtKB">
        <authorList>
            <consortium name="RefSeq"/>
        </authorList>
    </citation>
    <scope>IDENTIFICATION</scope>
    <source>
        <tissue evidence="18">Sperm</tissue>
    </source>
</reference>
<dbReference type="SMART" id="SM01381">
    <property type="entry name" value="7TM_GPCR_Srsx"/>
    <property type="match status" value="1"/>
</dbReference>
<keyword evidence="4 15" id="KW-1133">Transmembrane helix</keyword>
<evidence type="ECO:0000256" key="9">
    <source>
        <dbReference type="ARBA" id="ARBA00023170"/>
    </source>
</evidence>
<gene>
    <name evidence="18" type="primary">LOC116947189</name>
</gene>
<dbReference type="PANTHER" id="PTHR24229:SF35">
    <property type="entry name" value="SOMATOSTATIN RECEPTOR TYPE 4"/>
    <property type="match status" value="1"/>
</dbReference>
<dbReference type="GeneID" id="116947189"/>
<dbReference type="Pfam" id="PF00001">
    <property type="entry name" value="7tm_1"/>
    <property type="match status" value="1"/>
</dbReference>
<keyword evidence="17" id="KW-1185">Reference proteome</keyword>
<feature type="compositionally biased region" description="Low complexity" evidence="14">
    <location>
        <begin position="399"/>
        <end position="413"/>
    </location>
</feature>
<dbReference type="PROSITE" id="PS50262">
    <property type="entry name" value="G_PROTEIN_RECEP_F1_2"/>
    <property type="match status" value="1"/>
</dbReference>
<dbReference type="SUPFAM" id="SSF81321">
    <property type="entry name" value="Family A G protein-coupled receptor-like"/>
    <property type="match status" value="1"/>
</dbReference>
<keyword evidence="11 13" id="KW-0807">Transducer</keyword>
<keyword evidence="8" id="KW-1015">Disulfide bond</keyword>
<dbReference type="GO" id="GO:0071385">
    <property type="term" value="P:cellular response to glucocorticoid stimulus"/>
    <property type="evidence" value="ECO:0007669"/>
    <property type="project" value="TreeGrafter"/>
</dbReference>
<evidence type="ECO:0000256" key="1">
    <source>
        <dbReference type="ARBA" id="ARBA00004651"/>
    </source>
</evidence>
<feature type="transmembrane region" description="Helical" evidence="15">
    <location>
        <begin position="110"/>
        <end position="131"/>
    </location>
</feature>
<evidence type="ECO:0000256" key="2">
    <source>
        <dbReference type="ARBA" id="ARBA00022475"/>
    </source>
</evidence>
<dbReference type="PRINTS" id="PR00237">
    <property type="entry name" value="GPCRRHODOPSN"/>
</dbReference>
<evidence type="ECO:0000256" key="3">
    <source>
        <dbReference type="ARBA" id="ARBA00022692"/>
    </source>
</evidence>
<evidence type="ECO:0000256" key="12">
    <source>
        <dbReference type="ARBA" id="ARBA00023288"/>
    </source>
</evidence>
<feature type="domain" description="G-protein coupled receptors family 1 profile" evidence="16">
    <location>
        <begin position="53"/>
        <end position="299"/>
    </location>
</feature>
<dbReference type="PRINTS" id="PR00246">
    <property type="entry name" value="SOMATOSTATNR"/>
</dbReference>
<dbReference type="RefSeq" id="XP_032818556.1">
    <property type="nucleotide sequence ID" value="XM_032962665.1"/>
</dbReference>
<dbReference type="GO" id="GO:0004994">
    <property type="term" value="F:somatostatin receptor activity"/>
    <property type="evidence" value="ECO:0007669"/>
    <property type="project" value="InterPro"/>
</dbReference>
<dbReference type="AlphaFoldDB" id="A0AAJ7X259"/>
<evidence type="ECO:0000256" key="10">
    <source>
        <dbReference type="ARBA" id="ARBA00023180"/>
    </source>
</evidence>
<dbReference type="PANTHER" id="PTHR24229">
    <property type="entry name" value="NEUROPEPTIDES RECEPTOR"/>
    <property type="match status" value="1"/>
</dbReference>
<dbReference type="InterPro" id="IPR000586">
    <property type="entry name" value="Somatstn_rcpt"/>
</dbReference>
<dbReference type="GO" id="GO:0005886">
    <property type="term" value="C:plasma membrane"/>
    <property type="evidence" value="ECO:0007669"/>
    <property type="project" value="UniProtKB-SubCell"/>
</dbReference>
<keyword evidence="3 13" id="KW-0812">Transmembrane</keyword>
<protein>
    <submittedName>
        <fullName evidence="18">Somatostatin receptor type 1-like</fullName>
    </submittedName>
</protein>
<proteinExistence type="inferred from homology"/>
<comment type="similarity">
    <text evidence="13">Belongs to the G-protein coupled receptor 1 family.</text>
</comment>
<dbReference type="Proteomes" id="UP001318040">
    <property type="component" value="Chromosome 29"/>
</dbReference>
<evidence type="ECO:0000256" key="15">
    <source>
        <dbReference type="SAM" id="Phobius"/>
    </source>
</evidence>
<sequence>MGHFINNSSSRSFNDSFYDNDAFNSSGQTWDADASNVVIPFIYGVVCLVGLSGNSLVIYIILRYAKMKTATNIYILNLAVADELFMLSVPFLATAAAMHRWPFGAGLCRLVLSVDGINMFTSIFCLTVLSVDRYIAVVHPIKSARYRRPTVAKLINLGVWVFSLTVIMPIIVYADTDFIREDLVICNLIWPNETWSSAFVVYTFTVGFLVPVVAICLCYLLIIVKMRVVALKAGWQQRRRSELKITRMVMMVVAVFVVCWMPFYVMQLVNVFSRALDPRLTNFFVILSYANSCANPILYGFLSDNFKRLFQRILCLRWVDGTTEEPMDYRATAPRSRPPGGQPLPAQPAAAGAHHHHHHQHNNNSSSNPGANAATAALMAARLAGSSTEQGGGGRARADVGGTASGNSSTAGVTPVAAADNCAAAPVHTVFGNGMCTSHTTTL</sequence>
<dbReference type="InterPro" id="IPR017452">
    <property type="entry name" value="GPCR_Rhodpsn_7TM"/>
</dbReference>
<feature type="region of interest" description="Disordered" evidence="14">
    <location>
        <begin position="329"/>
        <end position="371"/>
    </location>
</feature>
<evidence type="ECO:0000256" key="7">
    <source>
        <dbReference type="ARBA" id="ARBA00023139"/>
    </source>
</evidence>
<evidence type="ECO:0000256" key="4">
    <source>
        <dbReference type="ARBA" id="ARBA00022989"/>
    </source>
</evidence>
<feature type="transmembrane region" description="Helical" evidence="15">
    <location>
        <begin position="151"/>
        <end position="174"/>
    </location>
</feature>
<feature type="compositionally biased region" description="Low complexity" evidence="14">
    <location>
        <begin position="362"/>
        <end position="371"/>
    </location>
</feature>
<evidence type="ECO:0000256" key="13">
    <source>
        <dbReference type="RuleBase" id="RU000688"/>
    </source>
</evidence>
<dbReference type="PROSITE" id="PS00237">
    <property type="entry name" value="G_PROTEIN_RECEP_F1_1"/>
    <property type="match status" value="1"/>
</dbReference>
<keyword evidence="5 13" id="KW-0297">G-protein coupled receptor</keyword>
<feature type="transmembrane region" description="Helical" evidence="15">
    <location>
        <begin position="245"/>
        <end position="263"/>
    </location>
</feature>
<comment type="subcellular location">
    <subcellularLocation>
        <location evidence="1">Cell membrane</location>
        <topology evidence="1">Multi-pass membrane protein</topology>
    </subcellularLocation>
</comment>
<keyword evidence="6 15" id="KW-0472">Membrane</keyword>
<keyword evidence="2" id="KW-1003">Cell membrane</keyword>
<dbReference type="PRINTS" id="PR00587">
    <property type="entry name" value="SOMATOSTTN1R"/>
</dbReference>
<keyword evidence="10" id="KW-0325">Glycoprotein</keyword>
<organism evidence="17 18">
    <name type="scientific">Petromyzon marinus</name>
    <name type="common">Sea lamprey</name>
    <dbReference type="NCBI Taxonomy" id="7757"/>
    <lineage>
        <taxon>Eukaryota</taxon>
        <taxon>Metazoa</taxon>
        <taxon>Chordata</taxon>
        <taxon>Craniata</taxon>
        <taxon>Vertebrata</taxon>
        <taxon>Cyclostomata</taxon>
        <taxon>Hyperoartia</taxon>
        <taxon>Petromyzontiformes</taxon>
        <taxon>Petromyzontidae</taxon>
        <taxon>Petromyzon</taxon>
    </lineage>
</organism>
<evidence type="ECO:0000313" key="17">
    <source>
        <dbReference type="Proteomes" id="UP001318040"/>
    </source>
</evidence>
<feature type="compositionally biased region" description="Pro residues" evidence="14">
    <location>
        <begin position="336"/>
        <end position="346"/>
    </location>
</feature>
<dbReference type="Gene3D" id="1.20.1070.10">
    <property type="entry name" value="Rhodopsin 7-helix transmembrane proteins"/>
    <property type="match status" value="1"/>
</dbReference>
<keyword evidence="12" id="KW-0449">Lipoprotein</keyword>
<evidence type="ECO:0000256" key="11">
    <source>
        <dbReference type="ARBA" id="ARBA00023224"/>
    </source>
</evidence>
<dbReference type="InterPro" id="IPR000276">
    <property type="entry name" value="GPCR_Rhodpsn"/>
</dbReference>
<keyword evidence="9 13" id="KW-0675">Receptor</keyword>
<evidence type="ECO:0000256" key="8">
    <source>
        <dbReference type="ARBA" id="ARBA00023157"/>
    </source>
</evidence>
<feature type="transmembrane region" description="Helical" evidence="15">
    <location>
        <begin position="199"/>
        <end position="224"/>
    </location>
</feature>
<name>A0AAJ7X259_PETMA</name>
<keyword evidence="7" id="KW-0564">Palmitate</keyword>
<feature type="transmembrane region" description="Helical" evidence="15">
    <location>
        <begin position="41"/>
        <end position="62"/>
    </location>
</feature>
<dbReference type="GO" id="GO:0042923">
    <property type="term" value="F:neuropeptide binding"/>
    <property type="evidence" value="ECO:0007669"/>
    <property type="project" value="TreeGrafter"/>
</dbReference>
<feature type="transmembrane region" description="Helical" evidence="15">
    <location>
        <begin position="283"/>
        <end position="302"/>
    </location>
</feature>
<dbReference type="KEGG" id="pmrn:116947189"/>
<feature type="region of interest" description="Disordered" evidence="14">
    <location>
        <begin position="384"/>
        <end position="413"/>
    </location>
</feature>
<evidence type="ECO:0000256" key="5">
    <source>
        <dbReference type="ARBA" id="ARBA00023040"/>
    </source>
</evidence>
<evidence type="ECO:0000256" key="6">
    <source>
        <dbReference type="ARBA" id="ARBA00023136"/>
    </source>
</evidence>
<dbReference type="GO" id="GO:0043005">
    <property type="term" value="C:neuron projection"/>
    <property type="evidence" value="ECO:0007669"/>
    <property type="project" value="TreeGrafter"/>
</dbReference>
<dbReference type="FunFam" id="1.20.1070.10:FF:000060">
    <property type="entry name" value="Somatostatin receptor type 1"/>
    <property type="match status" value="1"/>
</dbReference>
<evidence type="ECO:0000256" key="14">
    <source>
        <dbReference type="SAM" id="MobiDB-lite"/>
    </source>
</evidence>
<dbReference type="InterPro" id="IPR001116">
    <property type="entry name" value="Somatstn_rcpt_1"/>
</dbReference>
<accession>A0AAJ7X259</accession>
<feature type="transmembrane region" description="Helical" evidence="15">
    <location>
        <begin position="74"/>
        <end position="98"/>
    </location>
</feature>